<proteinExistence type="predicted"/>
<organism evidence="2 3">
    <name type="scientific">Candidatus Collierbacteria bacterium RIFCSPHIGHO2_02_FULL_49_10</name>
    <dbReference type="NCBI Taxonomy" id="1817723"/>
    <lineage>
        <taxon>Bacteria</taxon>
        <taxon>Candidatus Collieribacteriota</taxon>
    </lineage>
</organism>
<dbReference type="EMBL" id="MFAH01000029">
    <property type="protein sequence ID" value="OGD71328.1"/>
    <property type="molecule type" value="Genomic_DNA"/>
</dbReference>
<dbReference type="AlphaFoldDB" id="A0A1F5EVA8"/>
<dbReference type="Pfam" id="PF00535">
    <property type="entry name" value="Glycos_transf_2"/>
    <property type="match status" value="1"/>
</dbReference>
<sequence>MNKLDLSIIIVNYNTKDLLENCLVSVFKAVAPKNGLEVIVVDNNSTDGSRDMVAKRFKQVKLVRNKENLGFARANNEGFGVAKGKYLLFLNSDTVVKRYSFVKPLKFIKNHPKAGAVTIKLITADGTIDLDNHRGFPTPWASFCHFFGLSALFPHSILLNSYHLGQKKLNRIHSIPVAAGSFLLMSAKLFDEIGRWDEAYYFYGEDIDLCYRIGQAGYKIIYYPKVSALHLKGASSGLRKETVTLAKTDRVTRIKVAKASIQAMKIFYQKFYAKRYPFFVTWFVLLAVTAKGRLRVLKHQLT</sequence>
<dbReference type="PANTHER" id="PTHR43179">
    <property type="entry name" value="RHAMNOSYLTRANSFERASE WBBL"/>
    <property type="match status" value="1"/>
</dbReference>
<protein>
    <recommendedName>
        <fullName evidence="1">Glycosyltransferase 2-like domain-containing protein</fullName>
    </recommendedName>
</protein>
<evidence type="ECO:0000259" key="1">
    <source>
        <dbReference type="Pfam" id="PF00535"/>
    </source>
</evidence>
<comment type="caution">
    <text evidence="2">The sequence shown here is derived from an EMBL/GenBank/DDBJ whole genome shotgun (WGS) entry which is preliminary data.</text>
</comment>
<feature type="domain" description="Glycosyltransferase 2-like" evidence="1">
    <location>
        <begin position="7"/>
        <end position="191"/>
    </location>
</feature>
<dbReference type="InterPro" id="IPR001173">
    <property type="entry name" value="Glyco_trans_2-like"/>
</dbReference>
<name>A0A1F5EVA8_9BACT</name>
<dbReference type="Proteomes" id="UP000177390">
    <property type="component" value="Unassembled WGS sequence"/>
</dbReference>
<dbReference type="SUPFAM" id="SSF53448">
    <property type="entry name" value="Nucleotide-diphospho-sugar transferases"/>
    <property type="match status" value="1"/>
</dbReference>
<evidence type="ECO:0000313" key="3">
    <source>
        <dbReference type="Proteomes" id="UP000177390"/>
    </source>
</evidence>
<accession>A0A1F5EVA8</accession>
<dbReference type="Gene3D" id="3.90.550.10">
    <property type="entry name" value="Spore Coat Polysaccharide Biosynthesis Protein SpsA, Chain A"/>
    <property type="match status" value="1"/>
</dbReference>
<dbReference type="InterPro" id="IPR029044">
    <property type="entry name" value="Nucleotide-diphossugar_trans"/>
</dbReference>
<reference evidence="2 3" key="1">
    <citation type="journal article" date="2016" name="Nat. Commun.">
        <title>Thousands of microbial genomes shed light on interconnected biogeochemical processes in an aquifer system.</title>
        <authorList>
            <person name="Anantharaman K."/>
            <person name="Brown C.T."/>
            <person name="Hug L.A."/>
            <person name="Sharon I."/>
            <person name="Castelle C.J."/>
            <person name="Probst A.J."/>
            <person name="Thomas B.C."/>
            <person name="Singh A."/>
            <person name="Wilkins M.J."/>
            <person name="Karaoz U."/>
            <person name="Brodie E.L."/>
            <person name="Williams K.H."/>
            <person name="Hubbard S.S."/>
            <person name="Banfield J.F."/>
        </authorList>
    </citation>
    <scope>NUCLEOTIDE SEQUENCE [LARGE SCALE GENOMIC DNA]</scope>
</reference>
<dbReference type="PANTHER" id="PTHR43179:SF7">
    <property type="entry name" value="RHAMNOSYLTRANSFERASE WBBL"/>
    <property type="match status" value="1"/>
</dbReference>
<gene>
    <name evidence="2" type="ORF">A3D09_00145</name>
</gene>
<dbReference type="CDD" id="cd04186">
    <property type="entry name" value="GT_2_like_c"/>
    <property type="match status" value="1"/>
</dbReference>
<evidence type="ECO:0000313" key="2">
    <source>
        <dbReference type="EMBL" id="OGD71328.1"/>
    </source>
</evidence>